<dbReference type="PROSITE" id="PS50294">
    <property type="entry name" value="WD_REPEATS_REGION"/>
    <property type="match status" value="1"/>
</dbReference>
<sequence length="146" mass="16281">MSSSKDKSIFCWDLRKERRISSHEHRMGGVNGFVVCKDQTTIISIGSNKQVTFWDMRQPESTQIIEYTKSKAYEPICIALSHDDQFFAVGGTDQQVHLYETSTGALLSIGKGHSGVINSIKFSPDDKQIVSVATDGCIIVYNVFID</sequence>
<feature type="repeat" description="WD" evidence="5">
    <location>
        <begin position="110"/>
        <end position="146"/>
    </location>
</feature>
<dbReference type="Proteomes" id="UP001431209">
    <property type="component" value="Unassembled WGS sequence"/>
</dbReference>
<dbReference type="GO" id="GO:0000387">
    <property type="term" value="P:spliceosomal snRNP assembly"/>
    <property type="evidence" value="ECO:0007669"/>
    <property type="project" value="TreeGrafter"/>
</dbReference>
<dbReference type="PANTHER" id="PTHR19877">
    <property type="entry name" value="EUKARYOTIC TRANSLATION INITIATION FACTOR 3 SUBUNIT I"/>
    <property type="match status" value="1"/>
</dbReference>
<accession>A0AAW2ZCP1</accession>
<keyword evidence="7" id="KW-1185">Reference proteome</keyword>
<dbReference type="AlphaFoldDB" id="A0AAW2ZCP1"/>
<keyword evidence="1 5" id="KW-0853">WD repeat</keyword>
<dbReference type="InterPro" id="IPR011047">
    <property type="entry name" value="Quinoprotein_ADH-like_sf"/>
</dbReference>
<proteinExistence type="inferred from homology"/>
<comment type="similarity">
    <text evidence="3">Belongs to the WD repeat STRAP family.</text>
</comment>
<dbReference type="InterPro" id="IPR001680">
    <property type="entry name" value="WD40_rpt"/>
</dbReference>
<dbReference type="SUPFAM" id="SSF50998">
    <property type="entry name" value="Quinoprotein alcohol dehydrogenase-like"/>
    <property type="match status" value="1"/>
</dbReference>
<name>A0AAW2ZCP1_9EUKA</name>
<evidence type="ECO:0000256" key="4">
    <source>
        <dbReference type="ARBA" id="ARBA00040390"/>
    </source>
</evidence>
<evidence type="ECO:0000256" key="1">
    <source>
        <dbReference type="ARBA" id="ARBA00022574"/>
    </source>
</evidence>
<keyword evidence="2" id="KW-0677">Repeat</keyword>
<evidence type="ECO:0000313" key="7">
    <source>
        <dbReference type="Proteomes" id="UP001431209"/>
    </source>
</evidence>
<evidence type="ECO:0000256" key="3">
    <source>
        <dbReference type="ARBA" id="ARBA00038394"/>
    </source>
</evidence>
<dbReference type="InterPro" id="IPR015943">
    <property type="entry name" value="WD40/YVTN_repeat-like_dom_sf"/>
</dbReference>
<organism evidence="6 7">
    <name type="scientific">Acrasis kona</name>
    <dbReference type="NCBI Taxonomy" id="1008807"/>
    <lineage>
        <taxon>Eukaryota</taxon>
        <taxon>Discoba</taxon>
        <taxon>Heterolobosea</taxon>
        <taxon>Tetramitia</taxon>
        <taxon>Eutetramitia</taxon>
        <taxon>Acrasidae</taxon>
        <taxon>Acrasis</taxon>
    </lineage>
</organism>
<evidence type="ECO:0000313" key="6">
    <source>
        <dbReference type="EMBL" id="KAL0487104.1"/>
    </source>
</evidence>
<dbReference type="Gene3D" id="2.130.10.10">
    <property type="entry name" value="YVTN repeat-like/Quinoprotein amine dehydrogenase"/>
    <property type="match status" value="1"/>
</dbReference>
<dbReference type="GO" id="GO:0032797">
    <property type="term" value="C:SMN complex"/>
    <property type="evidence" value="ECO:0007669"/>
    <property type="project" value="TreeGrafter"/>
</dbReference>
<dbReference type="GO" id="GO:0003723">
    <property type="term" value="F:RNA binding"/>
    <property type="evidence" value="ECO:0007669"/>
    <property type="project" value="TreeGrafter"/>
</dbReference>
<reference evidence="6 7" key="1">
    <citation type="submission" date="2024-03" db="EMBL/GenBank/DDBJ databases">
        <title>The Acrasis kona genome and developmental transcriptomes reveal deep origins of eukaryotic multicellular pathways.</title>
        <authorList>
            <person name="Sheikh S."/>
            <person name="Fu C.-J."/>
            <person name="Brown M.W."/>
            <person name="Baldauf S.L."/>
        </authorList>
    </citation>
    <scope>NUCLEOTIDE SEQUENCE [LARGE SCALE GENOMIC DNA]</scope>
    <source>
        <strain evidence="6 7">ATCC MYA-3509</strain>
    </source>
</reference>
<protein>
    <recommendedName>
        <fullName evidence="4">Serine-threonine kinase receptor-associated protein</fullName>
    </recommendedName>
</protein>
<dbReference type="SMART" id="SM00320">
    <property type="entry name" value="WD40"/>
    <property type="match status" value="3"/>
</dbReference>
<gene>
    <name evidence="6" type="ORF">AKO1_000976</name>
</gene>
<feature type="repeat" description="WD" evidence="5">
    <location>
        <begin position="1"/>
        <end position="22"/>
    </location>
</feature>
<comment type="caution">
    <text evidence="6">The sequence shown here is derived from an EMBL/GenBank/DDBJ whole genome shotgun (WGS) entry which is preliminary data.</text>
</comment>
<dbReference type="PANTHER" id="PTHR19877:SF13">
    <property type="entry name" value="SERINE-THREONINE KINASE RECEPTOR-ASSOCIATED PROTEIN"/>
    <property type="match status" value="1"/>
</dbReference>
<dbReference type="PROSITE" id="PS50082">
    <property type="entry name" value="WD_REPEATS_2"/>
    <property type="match status" value="2"/>
</dbReference>
<evidence type="ECO:0000256" key="5">
    <source>
        <dbReference type="PROSITE-ProRule" id="PRU00221"/>
    </source>
</evidence>
<evidence type="ECO:0000256" key="2">
    <source>
        <dbReference type="ARBA" id="ARBA00022737"/>
    </source>
</evidence>
<dbReference type="Pfam" id="PF00400">
    <property type="entry name" value="WD40"/>
    <property type="match status" value="2"/>
</dbReference>
<dbReference type="EMBL" id="JAOPGA020001301">
    <property type="protein sequence ID" value="KAL0487104.1"/>
    <property type="molecule type" value="Genomic_DNA"/>
</dbReference>